<dbReference type="Pfam" id="PF00149">
    <property type="entry name" value="Metallophos"/>
    <property type="match status" value="1"/>
</dbReference>
<comment type="caution">
    <text evidence="2">The sequence shown here is derived from an EMBL/GenBank/DDBJ whole genome shotgun (WGS) entry which is preliminary data.</text>
</comment>
<dbReference type="GO" id="GO:0016791">
    <property type="term" value="F:phosphatase activity"/>
    <property type="evidence" value="ECO:0007669"/>
    <property type="project" value="TreeGrafter"/>
</dbReference>
<dbReference type="OrthoDB" id="9807890at2"/>
<feature type="domain" description="Calcineurin-like phosphoesterase" evidence="1">
    <location>
        <begin position="5"/>
        <end position="181"/>
    </location>
</feature>
<dbReference type="GO" id="GO:0110154">
    <property type="term" value="P:RNA decapping"/>
    <property type="evidence" value="ECO:0007669"/>
    <property type="project" value="TreeGrafter"/>
</dbReference>
<organism evidence="2 3">
    <name type="scientific">Sulfurimonas crateris</name>
    <dbReference type="NCBI Taxonomy" id="2574727"/>
    <lineage>
        <taxon>Bacteria</taxon>
        <taxon>Pseudomonadati</taxon>
        <taxon>Campylobacterota</taxon>
        <taxon>Epsilonproteobacteria</taxon>
        <taxon>Campylobacterales</taxon>
        <taxon>Sulfurimonadaceae</taxon>
        <taxon>Sulfurimonas</taxon>
    </lineage>
</organism>
<dbReference type="RefSeq" id="WP_137013923.1">
    <property type="nucleotide sequence ID" value="NZ_SZPX01000005.1"/>
</dbReference>
<evidence type="ECO:0000259" key="1">
    <source>
        <dbReference type="Pfam" id="PF00149"/>
    </source>
</evidence>
<dbReference type="InterPro" id="IPR050126">
    <property type="entry name" value="Ap4A_hydrolase"/>
</dbReference>
<evidence type="ECO:0000313" key="2">
    <source>
        <dbReference type="EMBL" id="TKI69367.1"/>
    </source>
</evidence>
<dbReference type="PANTHER" id="PTHR42850">
    <property type="entry name" value="METALLOPHOSPHOESTERASE"/>
    <property type="match status" value="1"/>
</dbReference>
<reference evidence="2 3" key="1">
    <citation type="submission" date="2019-04" db="EMBL/GenBank/DDBJ databases">
        <title>Sulfurimonas crateris sp. nov. a facultative anaerobic sulfur-oxidizing chemolithautotrophic bacterium isolated from a terrestrial mud vulcano.</title>
        <authorList>
            <person name="Ratnikova N.M."/>
            <person name="Slobodkin A.I."/>
            <person name="Merkel A.Y."/>
            <person name="Novikov A."/>
            <person name="Bonch-Osmolovskaya E.A."/>
            <person name="Slobodkina G.B."/>
        </authorList>
    </citation>
    <scope>NUCLEOTIDE SEQUENCE [LARGE SCALE GENOMIC DNA]</scope>
    <source>
        <strain evidence="2 3">SN118</strain>
    </source>
</reference>
<dbReference type="InterPro" id="IPR004843">
    <property type="entry name" value="Calcineurin-like_PHP"/>
</dbReference>
<dbReference type="AlphaFoldDB" id="A0A4U2Z589"/>
<sequence length="220" mass="25421">MQKGIWVIGDVHGEYDKLILLLSKLPKDAVVCFTGDLIDRGEDSAKVVELIINSGYFCVLGNHELMMIKSDESKQDKEYWFHNGGLETLSSYAEFGDEVFKAHIEYFKTLPYFLYYEIEGHIPLVVSHSYIHHIWVNQEHIYSEDDAEDILWRHMNKSEYFDEEKEAKNGIFNIFGHMPVYDAVITNTYAMIDTGAVYENNKYLGTLSAIHYPSLKVIST</sequence>
<name>A0A4U2Z589_9BACT</name>
<dbReference type="PANTHER" id="PTHR42850:SF4">
    <property type="entry name" value="ZINC-DEPENDENT ENDOPOLYPHOSPHATASE"/>
    <property type="match status" value="1"/>
</dbReference>
<dbReference type="EMBL" id="SZPX01000005">
    <property type="protein sequence ID" value="TKI69367.1"/>
    <property type="molecule type" value="Genomic_DNA"/>
</dbReference>
<dbReference type="InterPro" id="IPR029052">
    <property type="entry name" value="Metallo-depent_PP-like"/>
</dbReference>
<proteinExistence type="predicted"/>
<dbReference type="Gene3D" id="3.60.21.10">
    <property type="match status" value="1"/>
</dbReference>
<accession>A0A4U2Z589</accession>
<gene>
    <name evidence="2" type="ORF">FCU45_07580</name>
</gene>
<keyword evidence="3" id="KW-1185">Reference proteome</keyword>
<evidence type="ECO:0000313" key="3">
    <source>
        <dbReference type="Proteomes" id="UP000309561"/>
    </source>
</evidence>
<dbReference type="GO" id="GO:0005737">
    <property type="term" value="C:cytoplasm"/>
    <property type="evidence" value="ECO:0007669"/>
    <property type="project" value="TreeGrafter"/>
</dbReference>
<protein>
    <submittedName>
        <fullName evidence="2">Serine/threonine protein phosphatase</fullName>
    </submittedName>
</protein>
<dbReference type="Proteomes" id="UP000309561">
    <property type="component" value="Unassembled WGS sequence"/>
</dbReference>
<dbReference type="SUPFAM" id="SSF56300">
    <property type="entry name" value="Metallo-dependent phosphatases"/>
    <property type="match status" value="1"/>
</dbReference>
<dbReference type="GO" id="GO:0008803">
    <property type="term" value="F:bis(5'-nucleosyl)-tetraphosphatase (symmetrical) activity"/>
    <property type="evidence" value="ECO:0007669"/>
    <property type="project" value="TreeGrafter"/>
</dbReference>